<dbReference type="Proteomes" id="UP000272942">
    <property type="component" value="Unassembled WGS sequence"/>
</dbReference>
<evidence type="ECO:0000313" key="3">
    <source>
        <dbReference type="Proteomes" id="UP000272942"/>
    </source>
</evidence>
<evidence type="ECO:0000313" key="2">
    <source>
        <dbReference type="EMBL" id="VDP37393.1"/>
    </source>
</evidence>
<feature type="region of interest" description="Disordered" evidence="1">
    <location>
        <begin position="88"/>
        <end position="158"/>
    </location>
</feature>
<dbReference type="OrthoDB" id="4869960at2759"/>
<proteinExistence type="predicted"/>
<dbReference type="AlphaFoldDB" id="A0A183A322"/>
<gene>
    <name evidence="2" type="ORF">ECPE_LOCUS1357</name>
</gene>
<feature type="compositionally biased region" description="Polar residues" evidence="1">
    <location>
        <begin position="92"/>
        <end position="101"/>
    </location>
</feature>
<protein>
    <submittedName>
        <fullName evidence="4">Transcription initiation factor TFIID subunit 7</fullName>
    </submittedName>
</protein>
<organism evidence="4">
    <name type="scientific">Echinostoma caproni</name>
    <dbReference type="NCBI Taxonomy" id="27848"/>
    <lineage>
        <taxon>Eukaryota</taxon>
        <taxon>Metazoa</taxon>
        <taxon>Spiralia</taxon>
        <taxon>Lophotrochozoa</taxon>
        <taxon>Platyhelminthes</taxon>
        <taxon>Trematoda</taxon>
        <taxon>Digenea</taxon>
        <taxon>Plagiorchiida</taxon>
        <taxon>Echinostomata</taxon>
        <taxon>Echinostomatoidea</taxon>
        <taxon>Echinostomatidae</taxon>
        <taxon>Echinostoma</taxon>
    </lineage>
</organism>
<accession>A0A183A322</accession>
<keyword evidence="3" id="KW-1185">Reference proteome</keyword>
<feature type="compositionally biased region" description="Acidic residues" evidence="1">
    <location>
        <begin position="130"/>
        <end position="154"/>
    </location>
</feature>
<reference evidence="4" key="1">
    <citation type="submission" date="2016-06" db="UniProtKB">
        <authorList>
            <consortium name="WormBaseParasite"/>
        </authorList>
    </citation>
    <scope>IDENTIFICATION</scope>
</reference>
<evidence type="ECO:0000256" key="1">
    <source>
        <dbReference type="SAM" id="MobiDB-lite"/>
    </source>
</evidence>
<feature type="compositionally biased region" description="Low complexity" evidence="1">
    <location>
        <begin position="102"/>
        <end position="112"/>
    </location>
</feature>
<evidence type="ECO:0000313" key="4">
    <source>
        <dbReference type="WBParaSite" id="ECPE_0000135701-mRNA-1"/>
    </source>
</evidence>
<sequence>MHVRKPMDRVDKDELTVEAIFTDDRLVEIILWLPFSEFFSIASNPVKPYEIAVCGRSEAIIRVYDRRKMDPHDPCSGYLHCYGAEHLRPKNRNQASPTRNGSASRRSASRAALNDEPDDNQQEFLITEDNPVDADEDSEDEGDDDDAEEQDGDDAFFSSLSSRIGRRVRAVLRRLRGRARIALRVQGNQSGRGNRSNLSYGLETSKFSCTAAVYSNQGDGEPPVLRVLCAGFL</sequence>
<dbReference type="WBParaSite" id="ECPE_0000135701-mRNA-1">
    <property type="protein sequence ID" value="ECPE_0000135701-mRNA-1"/>
    <property type="gene ID" value="ECPE_0000135701"/>
</dbReference>
<dbReference type="EMBL" id="UZAN01008015">
    <property type="protein sequence ID" value="VDP37393.1"/>
    <property type="molecule type" value="Genomic_DNA"/>
</dbReference>
<reference evidence="2 3" key="2">
    <citation type="submission" date="2018-11" db="EMBL/GenBank/DDBJ databases">
        <authorList>
            <consortium name="Pathogen Informatics"/>
        </authorList>
    </citation>
    <scope>NUCLEOTIDE SEQUENCE [LARGE SCALE GENOMIC DNA]</scope>
    <source>
        <strain evidence="2 3">Egypt</strain>
    </source>
</reference>
<name>A0A183A322_9TREM</name>